<feature type="transmembrane region" description="Helical" evidence="2">
    <location>
        <begin position="12"/>
        <end position="44"/>
    </location>
</feature>
<sequence>MASNYAIIAGIAVVIVLALLLLITIALAILLAAAIGAVVLVIVLRRRSPAEGERISTPIPVLDMSFEASLPLDVSVIAVEPDLSEEHHDLPDIGPDNAILEVEPVSEEPEDDPVAPPSLDIGTDLADESIALPEQPYPAPDAVDSTDGIEKVGGVISDEPTESDVPAAVPAVVPEIVQVTPVPPPVPPPVPYPMRRASPRSPVLIRDLW</sequence>
<dbReference type="AlphaFoldDB" id="A0A8J6B8Y7"/>
<feature type="region of interest" description="Disordered" evidence="1">
    <location>
        <begin position="181"/>
        <end position="200"/>
    </location>
</feature>
<name>A0A8J6B8Y7_9EUKA</name>
<comment type="caution">
    <text evidence="3">The sequence shown here is derived from an EMBL/GenBank/DDBJ whole genome shotgun (WGS) entry which is preliminary data.</text>
</comment>
<reference evidence="3" key="1">
    <citation type="submission" date="2021-05" db="EMBL/GenBank/DDBJ databases">
        <title>A free-living protist that lacks canonical eukaryotic 1 DNA replication and segregation systems.</title>
        <authorList>
            <person name="Salas-Leiva D.E."/>
            <person name="Tromer E.C."/>
            <person name="Curtis B.A."/>
            <person name="Jerlstrom-Hultqvist J."/>
            <person name="Kolisko M."/>
            <person name="Yi Z."/>
            <person name="Salas-Leiva J.S."/>
            <person name="Gallot-Lavallee L."/>
            <person name="Kops G.J.P.L."/>
            <person name="Archibald J.M."/>
            <person name="Simpson A.G.B."/>
            <person name="Roger A.J."/>
        </authorList>
    </citation>
    <scope>NUCLEOTIDE SEQUENCE</scope>
    <source>
        <strain evidence="3">BICM</strain>
    </source>
</reference>
<evidence type="ECO:0000313" key="4">
    <source>
        <dbReference type="Proteomes" id="UP000717585"/>
    </source>
</evidence>
<dbReference type="Proteomes" id="UP000717585">
    <property type="component" value="Unassembled WGS sequence"/>
</dbReference>
<feature type="region of interest" description="Disordered" evidence="1">
    <location>
        <begin position="134"/>
        <end position="165"/>
    </location>
</feature>
<feature type="compositionally biased region" description="Pro residues" evidence="1">
    <location>
        <begin position="181"/>
        <end position="192"/>
    </location>
</feature>
<proteinExistence type="predicted"/>
<organism evidence="3 4">
    <name type="scientific">Carpediemonas membranifera</name>
    <dbReference type="NCBI Taxonomy" id="201153"/>
    <lineage>
        <taxon>Eukaryota</taxon>
        <taxon>Metamonada</taxon>
        <taxon>Carpediemonas-like organisms</taxon>
        <taxon>Carpediemonas</taxon>
    </lineage>
</organism>
<evidence type="ECO:0000256" key="1">
    <source>
        <dbReference type="SAM" id="MobiDB-lite"/>
    </source>
</evidence>
<keyword evidence="2" id="KW-1133">Transmembrane helix</keyword>
<protein>
    <submittedName>
        <fullName evidence="3">Uncharacterized protein</fullName>
    </submittedName>
</protein>
<gene>
    <name evidence="3" type="ORF">J8273_1712</name>
</gene>
<keyword evidence="4" id="KW-1185">Reference proteome</keyword>
<dbReference type="EMBL" id="JAHDYR010000005">
    <property type="protein sequence ID" value="KAG9396694.1"/>
    <property type="molecule type" value="Genomic_DNA"/>
</dbReference>
<keyword evidence="2" id="KW-0472">Membrane</keyword>
<keyword evidence="2" id="KW-0812">Transmembrane</keyword>
<evidence type="ECO:0000256" key="2">
    <source>
        <dbReference type="SAM" id="Phobius"/>
    </source>
</evidence>
<accession>A0A8J6B8Y7</accession>
<evidence type="ECO:0000313" key="3">
    <source>
        <dbReference type="EMBL" id="KAG9396694.1"/>
    </source>
</evidence>